<reference evidence="1 2" key="1">
    <citation type="submission" date="2017-06" db="EMBL/GenBank/DDBJ databases">
        <authorList>
            <person name="Amorim Casas A."/>
            <person name="Anigbogu P.O."/>
            <person name="Braden C.R."/>
            <person name="Caturia M.L."/>
            <person name="Jacobsen D.A."/>
            <person name="Kleven K.J."/>
            <person name="Liesse E.W."/>
            <person name="Mahoney K.L."/>
            <person name="Mattison M.L."/>
            <person name="Schuette K.J."/>
            <person name="Souza L.T."/>
            <person name="Bonilla J.A."/>
            <person name="Klyczek K."/>
            <person name="Garlena R.A."/>
            <person name="Russell D.A."/>
            <person name="Pope W.H."/>
            <person name="Jacobs-Sera D."/>
            <person name="Hendrix R.W."/>
            <person name="Hatfull G.F."/>
        </authorList>
    </citation>
    <scope>NUCLEOTIDE SEQUENCE [LARGE SCALE GENOMIC DNA]</scope>
</reference>
<evidence type="ECO:0000313" key="2">
    <source>
        <dbReference type="Proteomes" id="UP000225819"/>
    </source>
</evidence>
<protein>
    <submittedName>
        <fullName evidence="1">Uncharacterized protein</fullName>
    </submittedName>
</protein>
<gene>
    <name evidence="1" type="primary">66</name>
    <name evidence="1" type="ORF">SEA_KRISHELLE_66</name>
</gene>
<proteinExistence type="predicted"/>
<sequence length="292" mass="33010">MPLSKTKQPSKGQDMTVNMTKVSDYAAKAGLTIEQDVMLGHYEAKDSSGTTVVELFFAEPDEFLEELRKATRTVREVMDEEYGDNWEQMDHLVSIANNYHTGYEDVMTINHAVKNEIHGYDCYYIVANYETLEEAWGELDSFAPSPWSNNDTIALHLDEGMAPHDLVETLNALESYPVLDESLASEIESRFIEEHWVSYGQGDTLSKVREVLEIEELSDAAEDIVTQLVWSGIVDNNCGGGYPYMIDDSAVEFNAEEIAEWMKARLGTVVTIGSPWRNALTFDLRLSNLTWH</sequence>
<organism evidence="1 2">
    <name type="scientific">Rhodococcus phage Krishelle</name>
    <dbReference type="NCBI Taxonomy" id="2015829"/>
    <lineage>
        <taxon>Viruses</taxon>
        <taxon>Duplodnaviria</taxon>
        <taxon>Heunggongvirae</taxon>
        <taxon>Uroviricota</taxon>
        <taxon>Caudoviricetes</taxon>
        <taxon>Rerduovirus</taxon>
        <taxon>Rhodococcus virus Hiro</taxon>
    </lineage>
</organism>
<dbReference type="Proteomes" id="UP000225819">
    <property type="component" value="Segment"/>
</dbReference>
<evidence type="ECO:0000313" key="1">
    <source>
        <dbReference type="EMBL" id="ASR84446.1"/>
    </source>
</evidence>
<dbReference type="EMBL" id="MF324902">
    <property type="protein sequence ID" value="ASR84446.1"/>
    <property type="molecule type" value="Genomic_DNA"/>
</dbReference>
<name>A0A222ZI95_9CAUD</name>
<accession>A0A222ZI95</accession>